<gene>
    <name evidence="5" type="ORF">GXY80_00335</name>
</gene>
<name>A0A351U3Z3_9BACT</name>
<protein>
    <submittedName>
        <fullName evidence="5">TetR/AcrR family transcriptional regulator</fullName>
    </submittedName>
</protein>
<keyword evidence="3" id="KW-0804">Transcription</keyword>
<dbReference type="Pfam" id="PF00440">
    <property type="entry name" value="TetR_N"/>
    <property type="match status" value="1"/>
</dbReference>
<comment type="caution">
    <text evidence="5">The sequence shown here is derived from an EMBL/GenBank/DDBJ whole genome shotgun (WGS) entry which is preliminary data.</text>
</comment>
<proteinExistence type="predicted"/>
<dbReference type="SUPFAM" id="SSF48498">
    <property type="entry name" value="Tetracyclin repressor-like, C-terminal domain"/>
    <property type="match status" value="1"/>
</dbReference>
<dbReference type="STRING" id="909663.GCA_000512235_02125"/>
<accession>A0A351U3Z3</accession>
<feature type="DNA-binding region" description="H-T-H motif" evidence="4">
    <location>
        <begin position="35"/>
        <end position="54"/>
    </location>
</feature>
<dbReference type="EMBL" id="JAAYEE010000007">
    <property type="protein sequence ID" value="NLW33915.1"/>
    <property type="molecule type" value="Genomic_DNA"/>
</dbReference>
<dbReference type="InterPro" id="IPR001647">
    <property type="entry name" value="HTH_TetR"/>
</dbReference>
<dbReference type="SUPFAM" id="SSF46689">
    <property type="entry name" value="Homeodomain-like"/>
    <property type="match status" value="1"/>
</dbReference>
<sequence>MGVLERRKREREVRRELAIDAAMCIYEEEGYHAITMEKIAERSELSRAALYLYFKSKDEILISAIVSHADYFASVLQEIHDNREKYREKLLEKLWGCFQRFYEKDPVTFTAWQYFHQSEMISNLPTELRDILHEAGAKVVVLQHKIVEYAVAEKIFIQCDPRALSEVIWSSFLGIVYTERSKNMLSHKNHMAITQNVAIRVLAGGVLNPPKKGEGNGEGVGA</sequence>
<reference evidence="5" key="2">
    <citation type="submission" date="2020-01" db="EMBL/GenBank/DDBJ databases">
        <authorList>
            <person name="Campanaro S."/>
        </authorList>
    </citation>
    <scope>NUCLEOTIDE SEQUENCE</scope>
    <source>
        <strain evidence="5">AS06rmzACSIP_7</strain>
    </source>
</reference>
<dbReference type="InterPro" id="IPR023772">
    <property type="entry name" value="DNA-bd_HTH_TetR-type_CS"/>
</dbReference>
<evidence type="ECO:0000256" key="3">
    <source>
        <dbReference type="ARBA" id="ARBA00023163"/>
    </source>
</evidence>
<evidence type="ECO:0000256" key="4">
    <source>
        <dbReference type="PROSITE-ProRule" id="PRU00335"/>
    </source>
</evidence>
<dbReference type="InterPro" id="IPR009057">
    <property type="entry name" value="Homeodomain-like_sf"/>
</dbReference>
<dbReference type="Gene3D" id="1.10.357.10">
    <property type="entry name" value="Tetracycline Repressor, domain 2"/>
    <property type="match status" value="1"/>
</dbReference>
<evidence type="ECO:0000256" key="1">
    <source>
        <dbReference type="ARBA" id="ARBA00023015"/>
    </source>
</evidence>
<dbReference type="PANTHER" id="PTHR30055">
    <property type="entry name" value="HTH-TYPE TRANSCRIPTIONAL REGULATOR RUTR"/>
    <property type="match status" value="1"/>
</dbReference>
<dbReference type="PROSITE" id="PS01081">
    <property type="entry name" value="HTH_TETR_1"/>
    <property type="match status" value="1"/>
</dbReference>
<evidence type="ECO:0000313" key="5">
    <source>
        <dbReference type="EMBL" id="NLW33915.1"/>
    </source>
</evidence>
<dbReference type="InterPro" id="IPR050109">
    <property type="entry name" value="HTH-type_TetR-like_transc_reg"/>
</dbReference>
<dbReference type="PRINTS" id="PR00455">
    <property type="entry name" value="HTHTETR"/>
</dbReference>
<dbReference type="AlphaFoldDB" id="A0A351U3Z3"/>
<dbReference type="PANTHER" id="PTHR30055:SF234">
    <property type="entry name" value="HTH-TYPE TRANSCRIPTIONAL REGULATOR BETI"/>
    <property type="match status" value="1"/>
</dbReference>
<dbReference type="GO" id="GO:0003700">
    <property type="term" value="F:DNA-binding transcription factor activity"/>
    <property type="evidence" value="ECO:0007669"/>
    <property type="project" value="TreeGrafter"/>
</dbReference>
<dbReference type="PROSITE" id="PS50977">
    <property type="entry name" value="HTH_TETR_2"/>
    <property type="match status" value="1"/>
</dbReference>
<dbReference type="InterPro" id="IPR036271">
    <property type="entry name" value="Tet_transcr_reg_TetR-rel_C_sf"/>
</dbReference>
<evidence type="ECO:0000313" key="6">
    <source>
        <dbReference type="Proteomes" id="UP000777265"/>
    </source>
</evidence>
<dbReference type="Proteomes" id="UP000777265">
    <property type="component" value="Unassembled WGS sequence"/>
</dbReference>
<reference evidence="5" key="1">
    <citation type="journal article" date="2020" name="Biotechnol. Biofuels">
        <title>New insights from the biogas microbiome by comprehensive genome-resolved metagenomics of nearly 1600 species originating from multiple anaerobic digesters.</title>
        <authorList>
            <person name="Campanaro S."/>
            <person name="Treu L."/>
            <person name="Rodriguez-R L.M."/>
            <person name="Kovalovszki A."/>
            <person name="Ziels R.M."/>
            <person name="Maus I."/>
            <person name="Zhu X."/>
            <person name="Kougias P.G."/>
            <person name="Basile A."/>
            <person name="Luo G."/>
            <person name="Schluter A."/>
            <person name="Konstantinidis K.T."/>
            <person name="Angelidaki I."/>
        </authorList>
    </citation>
    <scope>NUCLEOTIDE SEQUENCE</scope>
    <source>
        <strain evidence="5">AS06rmzACSIP_7</strain>
    </source>
</reference>
<evidence type="ECO:0000256" key="2">
    <source>
        <dbReference type="ARBA" id="ARBA00023125"/>
    </source>
</evidence>
<dbReference type="GO" id="GO:0000976">
    <property type="term" value="F:transcription cis-regulatory region binding"/>
    <property type="evidence" value="ECO:0007669"/>
    <property type="project" value="TreeGrafter"/>
</dbReference>
<organism evidence="5 6">
    <name type="scientific">Syntrophorhabdus aromaticivorans</name>
    <dbReference type="NCBI Taxonomy" id="328301"/>
    <lineage>
        <taxon>Bacteria</taxon>
        <taxon>Pseudomonadati</taxon>
        <taxon>Thermodesulfobacteriota</taxon>
        <taxon>Syntrophorhabdia</taxon>
        <taxon>Syntrophorhabdales</taxon>
        <taxon>Syntrophorhabdaceae</taxon>
        <taxon>Syntrophorhabdus</taxon>
    </lineage>
</organism>
<keyword evidence="1" id="KW-0805">Transcription regulation</keyword>
<keyword evidence="2 4" id="KW-0238">DNA-binding</keyword>